<gene>
    <name evidence="2" type="ORF">OBRU01_16252</name>
</gene>
<protein>
    <recommendedName>
        <fullName evidence="1">Ketosynthase family 3 (KS3) domain-containing protein</fullName>
    </recommendedName>
</protein>
<dbReference type="SMART" id="SM00825">
    <property type="entry name" value="PKS_KS"/>
    <property type="match status" value="1"/>
</dbReference>
<dbReference type="SMART" id="SM00829">
    <property type="entry name" value="PKS_ER"/>
    <property type="match status" value="1"/>
</dbReference>
<dbReference type="InterPro" id="IPR014031">
    <property type="entry name" value="Ketoacyl_synth_C"/>
</dbReference>
<dbReference type="Gene3D" id="3.30.70.3290">
    <property type="match status" value="1"/>
</dbReference>
<dbReference type="InterPro" id="IPR014043">
    <property type="entry name" value="Acyl_transferase_dom"/>
</dbReference>
<dbReference type="Pfam" id="PF02801">
    <property type="entry name" value="Ketoacyl-synt_C"/>
    <property type="match status" value="1"/>
</dbReference>
<keyword evidence="3" id="KW-1185">Reference proteome</keyword>
<evidence type="ECO:0000313" key="3">
    <source>
        <dbReference type="Proteomes" id="UP000037510"/>
    </source>
</evidence>
<dbReference type="GO" id="GO:0016787">
    <property type="term" value="F:hydrolase activity"/>
    <property type="evidence" value="ECO:0007669"/>
    <property type="project" value="UniProtKB-KW"/>
</dbReference>
<dbReference type="GO" id="GO:0004312">
    <property type="term" value="F:fatty acid synthase activity"/>
    <property type="evidence" value="ECO:0007669"/>
    <property type="project" value="UniProtKB-EC"/>
</dbReference>
<dbReference type="SUPFAM" id="SSF53474">
    <property type="entry name" value="alpha/beta-Hydrolases"/>
    <property type="match status" value="1"/>
</dbReference>
<dbReference type="InterPro" id="IPR036291">
    <property type="entry name" value="NAD(P)-bd_dom_sf"/>
</dbReference>
<dbReference type="InterPro" id="IPR001227">
    <property type="entry name" value="Ac_transferase_dom_sf"/>
</dbReference>
<dbReference type="Gene3D" id="3.40.50.1820">
    <property type="entry name" value="alpha/beta hydrolase"/>
    <property type="match status" value="1"/>
</dbReference>
<dbReference type="SUPFAM" id="SSF52151">
    <property type="entry name" value="FabD/lysophospholipase-like"/>
    <property type="match status" value="1"/>
</dbReference>
<organism evidence="2 3">
    <name type="scientific">Operophtera brumata</name>
    <name type="common">Winter moth</name>
    <name type="synonym">Phalaena brumata</name>
    <dbReference type="NCBI Taxonomy" id="104452"/>
    <lineage>
        <taxon>Eukaryota</taxon>
        <taxon>Metazoa</taxon>
        <taxon>Ecdysozoa</taxon>
        <taxon>Arthropoda</taxon>
        <taxon>Hexapoda</taxon>
        <taxon>Insecta</taxon>
        <taxon>Pterygota</taxon>
        <taxon>Neoptera</taxon>
        <taxon>Endopterygota</taxon>
        <taxon>Lepidoptera</taxon>
        <taxon>Glossata</taxon>
        <taxon>Ditrysia</taxon>
        <taxon>Geometroidea</taxon>
        <taxon>Geometridae</taxon>
        <taxon>Larentiinae</taxon>
        <taxon>Operophtera</taxon>
    </lineage>
</organism>
<sequence>MRWSYNHPEAAQYAGNVPDLDRFDAQFFKVHYRLASVNPEHLSGKKVGVYIGSCFSETEKACFYVATSRTGFGIAGCSKTMFANRISYWLNAKGPSHSIDAACCSSTVALEQAYQAITRGECEAAIVGGTNLCLHPQSSVHCGRIMNLSKDGKTKSFDLEASGCAKSEAINVLFLQKAKDAFRIYADLVNVQCEFIKIPNGETGPKYGFYRDPEDTARFLKGFYDRAGVPPSVVEYVEGFGSAVPEADKSELDVFDKIFCNNRDERLMVGSVMSNIGYGEAASGISAITKVLLGYHRGELAGNLNCETPRNDVAAIIEGRIQVLNEHQQFRRTYAAVNSLSVTGVNAHVLLHGHYKPKNLNRYKSSIPHLVTISGRQDSSVKRALDELKSCPIDPEQLALLQNIHQTRITGHLGRGYAVLDTKDGKTISLSEQVDYFDDVQRPLWFVYSGMGSQWPGMGKQLMRLPIFTAAIERCHQVLEPKGIDIVQVITSPDKTIFDNILHSFVGIAAVQIGLTDVLRELGLFPDKIIGHSVGELGCAYADGCLSAEEMILSAYSRGLVSLETPFIRGSMAAVGLGFQKVLKMCPPEIEIACHNSADSCTISGPADAMQTFVSELVAKGIFAKEVPCSNIAYHSRYIANAGPGLLKYLKEVIKTPKVRSDKWVSTSVPQDRWEEEAAKFSSAEYHTNNLLNPVLFEETSKLIPSNAVLVEIAPHGLLQAILKRSLPESCTNIPLTRRGHTDSPRMILEAVGKLYMEGYNPKVQVLYPKVEFPVSTGTPFLSYLVDWAHNEKWTLPLYVSADRMVAASCKFMVSVHDDEHSYLKGHVIRSKTQLPFSYALVAAWDTLAMTLKVPKKQLSVVFSDVHFYAQPVLHDQQSIKLVVSMHRGSGQFEIKDDNMKVATGFINSVDKPILKSDVQNTEDDFELNKANLLWNDNWVTFIDGMLQINALRHPHNAVSQPSQIRRMVIDVKEHLKYITTNDDTAIVKAHVSVVSDLTSGERVMGLVSNASAQSHVIAQPELIWPVPSYWTLEDAATVPLAYVYAYYMLHIKVTKVGKDIFSALIHGGAGALGQAMISICLAKGYKVFTTASTFSTFENYKMYFTTLQLASTVLALMNNVYNVHALEPSDEEDIGNSRDASFADMVLSATGGIGCDIVICCLKGDLKNTYDTFRIPNQEIFTFGMHLLSNDRTYTPVDISSIFLKPKIGEVKRLQTLISEGIASGAVRPLSRVTYALHEVSRAFNLLAASRHRGRVLLRFQDQHPPAQRRLTCSGDKCHIIFCDEQPLGLQLADMLISSGAKKIHLHFTHPPSYLSYKQREWSKQDVQLSISSDDLHDETCVSNFLQNVITSRSVEGVYLAAVNCLEHTMITTLDMAVRKLCPSLKNFLMFSYGDDSGQFISIKREKDGLPATVYEDEEGLTWYRGIKEAAERALLSSHPVLLTQLKHLPRESLVQQIATLTGVSISEETNSSTTLEDLGFQLEKSRAISLFLRDVHNISIHEADIPSLSVQSINQFEERITDTKFKDVQGLGTFFSFVDPDELLATTEMVFLPTLTNSSTMRVDEFDVNQTFLCIVPGLEGHHERFRSLCERLKLPTLVLQPGLDHLHETIEELALRYSEVVLKRAGVKNSFYLLGFETGVLVALELAAILEQYEEIKSLMKEQLRDYKNEDTLQIGLVQHMFTLMTGESAVSLENIEGVTWRQRVDICVRTLLGHVPHSAQYARSLIEAAYARIATTLNYNADLKALKSNIVVLRALSPHSASTIPCTLQRYSQQPISIYNLTTPLAHVAKDMRCASIINKHLSKEVLEEFDAKNLCETYLLNADTYMTSSKK</sequence>
<feature type="domain" description="Ketosynthase family 3 (KS3)" evidence="1">
    <location>
        <begin position="1"/>
        <end position="353"/>
    </location>
</feature>
<dbReference type="SUPFAM" id="SSF55048">
    <property type="entry name" value="Probable ACP-binding domain of malonyl-CoA ACP transacylase"/>
    <property type="match status" value="1"/>
</dbReference>
<dbReference type="SMART" id="SM00827">
    <property type="entry name" value="PKS_AT"/>
    <property type="match status" value="1"/>
</dbReference>
<dbReference type="Pfam" id="PF16197">
    <property type="entry name" value="KAsynt_C_assoc"/>
    <property type="match status" value="1"/>
</dbReference>
<dbReference type="PANTHER" id="PTHR43775">
    <property type="entry name" value="FATTY ACID SYNTHASE"/>
    <property type="match status" value="1"/>
</dbReference>
<dbReference type="UniPathway" id="UPA00094"/>
<accession>A0A0L7L2W8</accession>
<dbReference type="Gene3D" id="3.90.180.10">
    <property type="entry name" value="Medium-chain alcohol dehydrogenases, catalytic domain"/>
    <property type="match status" value="1"/>
</dbReference>
<dbReference type="InterPro" id="IPR016036">
    <property type="entry name" value="Malonyl_transacylase_ACP-bd"/>
</dbReference>
<dbReference type="Pfam" id="PF00698">
    <property type="entry name" value="Acyl_transf_1"/>
    <property type="match status" value="1"/>
</dbReference>
<dbReference type="InterPro" id="IPR016035">
    <property type="entry name" value="Acyl_Trfase/lysoPLipase"/>
</dbReference>
<dbReference type="SUPFAM" id="SSF53901">
    <property type="entry name" value="Thiolase-like"/>
    <property type="match status" value="2"/>
</dbReference>
<dbReference type="InterPro" id="IPR032821">
    <property type="entry name" value="PKS_assoc"/>
</dbReference>
<dbReference type="InterPro" id="IPR042104">
    <property type="entry name" value="PKS_dehydratase_sf"/>
</dbReference>
<name>A0A0L7L2W8_OPEBR</name>
<dbReference type="CDD" id="cd00833">
    <property type="entry name" value="PKS"/>
    <property type="match status" value="1"/>
</dbReference>
<dbReference type="InterPro" id="IPR050091">
    <property type="entry name" value="PKS_NRPS_Biosynth_Enz"/>
</dbReference>
<evidence type="ECO:0000259" key="1">
    <source>
        <dbReference type="PROSITE" id="PS52004"/>
    </source>
</evidence>
<dbReference type="Gene3D" id="3.40.47.10">
    <property type="match status" value="1"/>
</dbReference>
<dbReference type="InterPro" id="IPR020841">
    <property type="entry name" value="PKS_Beta-ketoAc_synthase_dom"/>
</dbReference>
<dbReference type="PANTHER" id="PTHR43775:SF23">
    <property type="entry name" value="FATTY ACID SYNTHASE 3"/>
    <property type="match status" value="1"/>
</dbReference>
<dbReference type="Gene3D" id="3.10.129.110">
    <property type="entry name" value="Polyketide synthase dehydratase"/>
    <property type="match status" value="1"/>
</dbReference>
<reference evidence="2 3" key="1">
    <citation type="journal article" date="2015" name="Genome Biol. Evol.">
        <title>The genome of winter moth (Operophtera brumata) provides a genomic perspective on sexual dimorphism and phenology.</title>
        <authorList>
            <person name="Derks M.F."/>
            <person name="Smit S."/>
            <person name="Salis L."/>
            <person name="Schijlen E."/>
            <person name="Bossers A."/>
            <person name="Mateman C."/>
            <person name="Pijl A.S."/>
            <person name="de Ridder D."/>
            <person name="Groenen M.A."/>
            <person name="Visser M.E."/>
            <person name="Megens H.J."/>
        </authorList>
    </citation>
    <scope>NUCLEOTIDE SEQUENCE [LARGE SCALE GENOMIC DNA]</scope>
    <source>
        <strain evidence="2">WM2013NL</strain>
        <tissue evidence="2">Head and thorax</tissue>
    </source>
</reference>
<dbReference type="Gene3D" id="3.40.50.720">
    <property type="entry name" value="NAD(P)-binding Rossmann-like Domain"/>
    <property type="match status" value="1"/>
</dbReference>
<evidence type="ECO:0000313" key="2">
    <source>
        <dbReference type="EMBL" id="KOB69848.1"/>
    </source>
</evidence>
<dbReference type="STRING" id="104452.A0A0L7L2W8"/>
<dbReference type="GO" id="GO:0016491">
    <property type="term" value="F:oxidoreductase activity"/>
    <property type="evidence" value="ECO:0007669"/>
    <property type="project" value="UniProtKB-KW"/>
</dbReference>
<dbReference type="SUPFAM" id="SSF51735">
    <property type="entry name" value="NAD(P)-binding Rossmann-fold domains"/>
    <property type="match status" value="1"/>
</dbReference>
<dbReference type="InterPro" id="IPR014030">
    <property type="entry name" value="Ketoacyl_synth_N"/>
</dbReference>
<dbReference type="InterPro" id="IPR029058">
    <property type="entry name" value="AB_hydrolase_fold"/>
</dbReference>
<dbReference type="CDD" id="cd05195">
    <property type="entry name" value="enoyl_red"/>
    <property type="match status" value="1"/>
</dbReference>
<dbReference type="Gene3D" id="3.40.366.10">
    <property type="entry name" value="Malonyl-Coenzyme A Acyl Carrier Protein, domain 2"/>
    <property type="match status" value="1"/>
</dbReference>
<dbReference type="InterPro" id="IPR020843">
    <property type="entry name" value="ER"/>
</dbReference>
<dbReference type="Proteomes" id="UP000037510">
    <property type="component" value="Unassembled WGS sequence"/>
</dbReference>
<dbReference type="Pfam" id="PF00109">
    <property type="entry name" value="ketoacyl-synt"/>
    <property type="match status" value="1"/>
</dbReference>
<dbReference type="InterPro" id="IPR016039">
    <property type="entry name" value="Thiolase-like"/>
</dbReference>
<dbReference type="EMBL" id="JTDY01003263">
    <property type="protein sequence ID" value="KOB69848.1"/>
    <property type="molecule type" value="Genomic_DNA"/>
</dbReference>
<dbReference type="GO" id="GO:0006633">
    <property type="term" value="P:fatty acid biosynthetic process"/>
    <property type="evidence" value="ECO:0007669"/>
    <property type="project" value="UniProtKB-UniPathway"/>
</dbReference>
<proteinExistence type="predicted"/>
<comment type="caution">
    <text evidence="2">The sequence shown here is derived from an EMBL/GenBank/DDBJ whole genome shotgun (WGS) entry which is preliminary data.</text>
</comment>
<dbReference type="PROSITE" id="PS52004">
    <property type="entry name" value="KS3_2"/>
    <property type="match status" value="1"/>
</dbReference>